<accession>A0A5D4HBF9</accession>
<dbReference type="RefSeq" id="WP_148918272.1">
    <property type="nucleotide sequence ID" value="NZ_VTAV01000002.1"/>
</dbReference>
<proteinExistence type="predicted"/>
<dbReference type="Gene3D" id="2.120.10.10">
    <property type="match status" value="1"/>
</dbReference>
<comment type="caution">
    <text evidence="1">The sequence shown here is derived from an EMBL/GenBank/DDBJ whole genome shotgun (WGS) entry which is preliminary data.</text>
</comment>
<reference evidence="1 2" key="1">
    <citation type="submission" date="2019-08" db="EMBL/GenBank/DDBJ databases">
        <title>Phlebobacter frassis gen. nov. sp. nov., a new member of family Sphingobacteriaceae isolated from sand fly rearing media.</title>
        <authorList>
            <person name="Kakumanu M.L."/>
            <person name="Marayati B.F."/>
            <person name="Wada-Katsumata A."/>
            <person name="Wasserberg G."/>
            <person name="Schal C."/>
            <person name="Apperson C.S."/>
            <person name="Ponnusamy L."/>
        </authorList>
    </citation>
    <scope>NUCLEOTIDE SEQUENCE [LARGE SCALE GENOMIC DNA]</scope>
    <source>
        <strain evidence="1 2">SSI9</strain>
    </source>
</reference>
<name>A0A5D4HBF9_9SPHI</name>
<organism evidence="1 2">
    <name type="scientific">Sphingobacterium phlebotomi</name>
    <dbReference type="NCBI Taxonomy" id="2605433"/>
    <lineage>
        <taxon>Bacteria</taxon>
        <taxon>Pseudomonadati</taxon>
        <taxon>Bacteroidota</taxon>
        <taxon>Sphingobacteriia</taxon>
        <taxon>Sphingobacteriales</taxon>
        <taxon>Sphingobacteriaceae</taxon>
        <taxon>Sphingobacterium</taxon>
    </lineage>
</organism>
<keyword evidence="2" id="KW-1185">Reference proteome</keyword>
<dbReference type="SUPFAM" id="SSF50939">
    <property type="entry name" value="Sialidases"/>
    <property type="match status" value="1"/>
</dbReference>
<evidence type="ECO:0000313" key="1">
    <source>
        <dbReference type="EMBL" id="TYR37533.1"/>
    </source>
</evidence>
<evidence type="ECO:0000313" key="2">
    <source>
        <dbReference type="Proteomes" id="UP000322362"/>
    </source>
</evidence>
<dbReference type="Proteomes" id="UP000322362">
    <property type="component" value="Unassembled WGS sequence"/>
</dbReference>
<dbReference type="InterPro" id="IPR036278">
    <property type="entry name" value="Sialidase_sf"/>
</dbReference>
<sequence length="588" mass="67881">MKIKNAVLGLLLVACNILYVGLSFGQISNPFPGTVVFESKDEPIKKKVASPGIVILSNGNYLISHDFDRGTSIHVSKNKGKTWKQLSKVSPLIWANIFEHKGDVYLMGTTKGWGDIVIYKSRDNGKTWSVPVDEHTGILAQGLFHTGPVPIVKHRGKIWRAYEEAFDPENRRDFHALAIAADEDADLLKASSWKRTNSIRFEEKWLNAKRPNWLEGNLVVTPDGKLVDFMRLETWTGKGVEYEIEGAAEGKTRNEIAAIIDIDDKNVKMEFRNERRNFVHFPGAETKFTIRYDSVSKQYWTITNKISSFKDTEETYNGNWHQRNVLILMSSKDLHHWEIRKKILRYNEGAHLRTWDTFGFQYIDWVFDDRDIIFASRTSWYGFRYHDANMITFHRVEDFRNSSAEEEPEDLKKYTEHPQLIDVPVGQLSEANFVHEDFDFSIHVGKGLKQSSPGTFDIVDPKRVARNFTQTLKWERYFDIKLLSAKRKNFSLETLGYTPVTDGNDVKLKWEYSIDGKKFFPITNYYIPVENGPDESAPEPALFLQVYRMLNNIQGNTGVTIRCHVINMKNTPAYLKFNHAIQFGGRKL</sequence>
<protein>
    <submittedName>
        <fullName evidence="1">Exo-alpha-sialidase</fullName>
    </submittedName>
</protein>
<dbReference type="AlphaFoldDB" id="A0A5D4HBF9"/>
<gene>
    <name evidence="1" type="ORF">FXV77_05885</name>
</gene>
<dbReference type="CDD" id="cd15482">
    <property type="entry name" value="Sialidase_non-viral"/>
    <property type="match status" value="1"/>
</dbReference>
<dbReference type="EMBL" id="VTAV01000002">
    <property type="protein sequence ID" value="TYR37533.1"/>
    <property type="molecule type" value="Genomic_DNA"/>
</dbReference>
<dbReference type="PROSITE" id="PS51257">
    <property type="entry name" value="PROKAR_LIPOPROTEIN"/>
    <property type="match status" value="1"/>
</dbReference>